<evidence type="ECO:0000259" key="2">
    <source>
        <dbReference type="PROSITE" id="PS50994"/>
    </source>
</evidence>
<organism evidence="3 4">
    <name type="scientific">Mucuna pruriens</name>
    <name type="common">Velvet bean</name>
    <name type="synonym">Dolichos pruriens</name>
    <dbReference type="NCBI Taxonomy" id="157652"/>
    <lineage>
        <taxon>Eukaryota</taxon>
        <taxon>Viridiplantae</taxon>
        <taxon>Streptophyta</taxon>
        <taxon>Embryophyta</taxon>
        <taxon>Tracheophyta</taxon>
        <taxon>Spermatophyta</taxon>
        <taxon>Magnoliopsida</taxon>
        <taxon>eudicotyledons</taxon>
        <taxon>Gunneridae</taxon>
        <taxon>Pentapetalae</taxon>
        <taxon>rosids</taxon>
        <taxon>fabids</taxon>
        <taxon>Fabales</taxon>
        <taxon>Fabaceae</taxon>
        <taxon>Papilionoideae</taxon>
        <taxon>50 kb inversion clade</taxon>
        <taxon>NPAAA clade</taxon>
        <taxon>indigoferoid/millettioid clade</taxon>
        <taxon>Phaseoleae</taxon>
        <taxon>Mucuna</taxon>
    </lineage>
</organism>
<dbReference type="InterPro" id="IPR039537">
    <property type="entry name" value="Retrotran_Ty1/copia-like"/>
</dbReference>
<dbReference type="GO" id="GO:0015074">
    <property type="term" value="P:DNA integration"/>
    <property type="evidence" value="ECO:0007669"/>
    <property type="project" value="InterPro"/>
</dbReference>
<dbReference type="EMBL" id="QJKJ01004672">
    <property type="protein sequence ID" value="RDX93216.1"/>
    <property type="molecule type" value="Genomic_DNA"/>
</dbReference>
<dbReference type="Pfam" id="PF00665">
    <property type="entry name" value="rve"/>
    <property type="match status" value="1"/>
</dbReference>
<dbReference type="Gene3D" id="3.30.420.10">
    <property type="entry name" value="Ribonuclease H-like superfamily/Ribonuclease H"/>
    <property type="match status" value="1"/>
</dbReference>
<dbReference type="InterPro" id="IPR001584">
    <property type="entry name" value="Integrase_cat-core"/>
</dbReference>
<dbReference type="Proteomes" id="UP000257109">
    <property type="component" value="Unassembled WGS sequence"/>
</dbReference>
<evidence type="ECO:0000313" key="4">
    <source>
        <dbReference type="Proteomes" id="UP000257109"/>
    </source>
</evidence>
<comment type="caution">
    <text evidence="3">The sequence shown here is derived from an EMBL/GenBank/DDBJ whole genome shotgun (WGS) entry which is preliminary data.</text>
</comment>
<dbReference type="InterPro" id="IPR012337">
    <property type="entry name" value="RNaseH-like_sf"/>
</dbReference>
<accession>A0A371GRU3</accession>
<evidence type="ECO:0000256" key="1">
    <source>
        <dbReference type="SAM" id="MobiDB-lite"/>
    </source>
</evidence>
<dbReference type="GO" id="GO:0003676">
    <property type="term" value="F:nucleic acid binding"/>
    <property type="evidence" value="ECO:0007669"/>
    <property type="project" value="InterPro"/>
</dbReference>
<proteinExistence type="predicted"/>
<name>A0A371GRU3_MUCPR</name>
<evidence type="ECO:0000313" key="3">
    <source>
        <dbReference type="EMBL" id="RDX93216.1"/>
    </source>
</evidence>
<feature type="region of interest" description="Disordered" evidence="1">
    <location>
        <begin position="214"/>
        <end position="258"/>
    </location>
</feature>
<protein>
    <recommendedName>
        <fullName evidence="2">Integrase catalytic domain-containing protein</fullName>
    </recommendedName>
</protein>
<dbReference type="OrthoDB" id="8048545at2759"/>
<gene>
    <name evidence="3" type="ORF">CR513_24551</name>
</gene>
<feature type="non-terminal residue" evidence="3">
    <location>
        <position position="1"/>
    </location>
</feature>
<dbReference type="AlphaFoldDB" id="A0A371GRU3"/>
<reference evidence="3" key="1">
    <citation type="submission" date="2018-05" db="EMBL/GenBank/DDBJ databases">
        <title>Draft genome of Mucuna pruriens seed.</title>
        <authorList>
            <person name="Nnadi N.E."/>
            <person name="Vos R."/>
            <person name="Hasami M.H."/>
            <person name="Devisetty U.K."/>
            <person name="Aguiy J.C."/>
        </authorList>
    </citation>
    <scope>NUCLEOTIDE SEQUENCE [LARGE SCALE GENOMIC DNA]</scope>
    <source>
        <strain evidence="3">JCA_2017</strain>
    </source>
</reference>
<keyword evidence="4" id="KW-1185">Reference proteome</keyword>
<dbReference type="InterPro" id="IPR036397">
    <property type="entry name" value="RNaseH_sf"/>
</dbReference>
<feature type="domain" description="Integrase catalytic" evidence="2">
    <location>
        <begin position="27"/>
        <end position="113"/>
    </location>
</feature>
<dbReference type="PANTHER" id="PTHR42648:SF28">
    <property type="entry name" value="TRANSPOSON-ENCODED PROTEIN WITH RIBONUCLEASE H-LIKE AND RETROVIRUS ZINC FINGER-LIKE DOMAINS"/>
    <property type="match status" value="1"/>
</dbReference>
<dbReference type="SUPFAM" id="SSF53098">
    <property type="entry name" value="Ribonuclease H-like"/>
    <property type="match status" value="1"/>
</dbReference>
<dbReference type="PANTHER" id="PTHR42648">
    <property type="entry name" value="TRANSPOSASE, PUTATIVE-RELATED"/>
    <property type="match status" value="1"/>
</dbReference>
<sequence length="272" mass="31034">MLLGLKNVELEKCSHCMAGKQTKVSFKKHPPSRKSKLLKLVHSDVCGLMKVKSFSGAPYFVTFIDDCSRKFWVYTLKKKDQVLEKFKQFQALVDRQSGKKVKCIHSDNGALYTIVHVINLNLVVTLNNEVTDKIWFDKDVKLGSVSSLGMVRMSMVTSYMILLKRNLSEPMMCNSWKTKPLKTLISLSEIDPVWMHIHDLDTIENNLGDVFYVPPNDDAKEEQEMSQGENLSDAPNPPLVQLKKSNRERESSTGYTSNEYVTLIDGEELECY</sequence>
<dbReference type="PROSITE" id="PS50994">
    <property type="entry name" value="INTEGRASE"/>
    <property type="match status" value="1"/>
</dbReference>